<evidence type="ECO:0000313" key="1">
    <source>
        <dbReference type="EMBL" id="ACZ21341.1"/>
    </source>
</evidence>
<reference evidence="1 2" key="1">
    <citation type="journal article" date="2009" name="Stand. Genomic Sci.">
        <title>Complete genome sequence of Sanguibacter keddieii type strain (ST-74).</title>
        <authorList>
            <person name="Ivanova N."/>
            <person name="Sikorski J."/>
            <person name="Sims D."/>
            <person name="Brettin T."/>
            <person name="Detter J.C."/>
            <person name="Han C."/>
            <person name="Lapidus A."/>
            <person name="Copeland A."/>
            <person name="Glavina Del Rio T."/>
            <person name="Nolan M."/>
            <person name="Chen F."/>
            <person name="Lucas S."/>
            <person name="Tice H."/>
            <person name="Cheng J.F."/>
            <person name="Bruce D."/>
            <person name="Goodwin L."/>
            <person name="Pitluck S."/>
            <person name="Pati A."/>
            <person name="Mavromatis K."/>
            <person name="Chen A."/>
            <person name="Palaniappan K."/>
            <person name="D'haeseleer P."/>
            <person name="Chain P."/>
            <person name="Bristow J."/>
            <person name="Eisen J.A."/>
            <person name="Markowitz V."/>
            <person name="Hugenholtz P."/>
            <person name="Goker M."/>
            <person name="Pukall R."/>
            <person name="Klenk H.P."/>
            <person name="Kyrpides N.C."/>
        </authorList>
    </citation>
    <scope>NUCLEOTIDE SEQUENCE [LARGE SCALE GENOMIC DNA]</scope>
    <source>
        <strain evidence="2">ATCC 51767 / DSM 10542 / NCFB 3025 / ST-74</strain>
    </source>
</reference>
<protein>
    <submittedName>
        <fullName evidence="1">Uncharacterized protein</fullName>
    </submittedName>
</protein>
<dbReference type="Proteomes" id="UP000000322">
    <property type="component" value="Chromosome"/>
</dbReference>
<keyword evidence="2" id="KW-1185">Reference proteome</keyword>
<dbReference type="KEGG" id="ske:Sked_14010"/>
<sequence>MSASDPLKASTVYLDALTAKDGDHDASVLGIATAMAGLDDIVTSSPDTSTVFFGGFIALEAAVTMLSQARGVDRLQVIGELRHVIESAEGY</sequence>
<dbReference type="HOGENOM" id="CLU_2425216_0_0_11"/>
<dbReference type="AlphaFoldDB" id="D1BF45"/>
<gene>
    <name evidence="1" type="ordered locus">Sked_14010</name>
</gene>
<proteinExistence type="predicted"/>
<dbReference type="RefSeq" id="WP_012866410.1">
    <property type="nucleotide sequence ID" value="NC_013521.1"/>
</dbReference>
<accession>D1BF45</accession>
<dbReference type="EMBL" id="CP001819">
    <property type="protein sequence ID" value="ACZ21341.1"/>
    <property type="molecule type" value="Genomic_DNA"/>
</dbReference>
<evidence type="ECO:0000313" key="2">
    <source>
        <dbReference type="Proteomes" id="UP000000322"/>
    </source>
</evidence>
<name>D1BF45_SANKS</name>
<dbReference type="OrthoDB" id="9844352at2"/>
<organism evidence="1 2">
    <name type="scientific">Sanguibacter keddieii (strain ATCC 51767 / DSM 10542 / NCFB 3025 / ST-74)</name>
    <dbReference type="NCBI Taxonomy" id="446469"/>
    <lineage>
        <taxon>Bacteria</taxon>
        <taxon>Bacillati</taxon>
        <taxon>Actinomycetota</taxon>
        <taxon>Actinomycetes</taxon>
        <taxon>Micrococcales</taxon>
        <taxon>Sanguibacteraceae</taxon>
        <taxon>Sanguibacter</taxon>
    </lineage>
</organism>